<comment type="similarity">
    <text evidence="2 11">Belongs to the FPP/GGPP synthase family.</text>
</comment>
<keyword evidence="5" id="KW-0460">Magnesium</keyword>
<keyword evidence="3 11" id="KW-0808">Transferase</keyword>
<dbReference type="Pfam" id="PF00348">
    <property type="entry name" value="polyprenyl_synt"/>
    <property type="match status" value="1"/>
</dbReference>
<evidence type="ECO:0000256" key="9">
    <source>
        <dbReference type="ARBA" id="ARBA00032448"/>
    </source>
</evidence>
<dbReference type="Gene3D" id="1.10.600.10">
    <property type="entry name" value="Farnesyl Diphosphate Synthase"/>
    <property type="match status" value="1"/>
</dbReference>
<evidence type="ECO:0000313" key="13">
    <source>
        <dbReference type="EMBL" id="PPQ89816.1"/>
    </source>
</evidence>
<dbReference type="GO" id="GO:0006744">
    <property type="term" value="P:ubiquinone biosynthetic process"/>
    <property type="evidence" value="ECO:0007669"/>
    <property type="project" value="TreeGrafter"/>
</dbReference>
<dbReference type="EMBL" id="NHYD01001815">
    <property type="protein sequence ID" value="PPQ89816.1"/>
    <property type="molecule type" value="Genomic_DNA"/>
</dbReference>
<accession>A0A409XGD3</accession>
<dbReference type="Proteomes" id="UP000283269">
    <property type="component" value="Unassembled WGS sequence"/>
</dbReference>
<dbReference type="SFLD" id="SFLDS00005">
    <property type="entry name" value="Isoprenoid_Synthase_Type_I"/>
    <property type="match status" value="1"/>
</dbReference>
<evidence type="ECO:0000256" key="10">
    <source>
        <dbReference type="ARBA" id="ARBA00032873"/>
    </source>
</evidence>
<evidence type="ECO:0000256" key="3">
    <source>
        <dbReference type="ARBA" id="ARBA00022679"/>
    </source>
</evidence>
<evidence type="ECO:0000256" key="12">
    <source>
        <dbReference type="SAM" id="MobiDB-lite"/>
    </source>
</evidence>
<gene>
    <name evidence="13" type="ORF">CVT25_007517</name>
</gene>
<evidence type="ECO:0000313" key="14">
    <source>
        <dbReference type="Proteomes" id="UP000283269"/>
    </source>
</evidence>
<evidence type="ECO:0000256" key="2">
    <source>
        <dbReference type="ARBA" id="ARBA00006706"/>
    </source>
</evidence>
<protein>
    <recommendedName>
        <fullName evidence="10">(2E,6E)-farnesyl diphosphate synthase</fullName>
    </recommendedName>
    <alternativeName>
        <fullName evidence="9">Dimethylallyltranstransferase</fullName>
    </alternativeName>
    <alternativeName>
        <fullName evidence="8">Farnesyl diphosphate synthase</fullName>
    </alternativeName>
    <alternativeName>
        <fullName evidence="7">Geranyltranstransferase</fullName>
    </alternativeName>
</protein>
<dbReference type="InterPro" id="IPR033749">
    <property type="entry name" value="Polyprenyl_synt_CS"/>
</dbReference>
<evidence type="ECO:0000256" key="6">
    <source>
        <dbReference type="ARBA" id="ARBA00023229"/>
    </source>
</evidence>
<dbReference type="FunCoup" id="A0A409XGD3">
    <property type="interactions" value="53"/>
</dbReference>
<dbReference type="InterPro" id="IPR000092">
    <property type="entry name" value="Polyprenyl_synt"/>
</dbReference>
<dbReference type="InterPro" id="IPR008949">
    <property type="entry name" value="Isoprenoid_synthase_dom_sf"/>
</dbReference>
<evidence type="ECO:0000256" key="7">
    <source>
        <dbReference type="ARBA" id="ARBA00032380"/>
    </source>
</evidence>
<dbReference type="InParanoid" id="A0A409XGD3"/>
<comment type="caution">
    <text evidence="13">The sequence shown here is derived from an EMBL/GenBank/DDBJ whole genome shotgun (WGS) entry which is preliminary data.</text>
</comment>
<dbReference type="CDD" id="cd00685">
    <property type="entry name" value="Trans_IPPS_HT"/>
    <property type="match status" value="1"/>
</dbReference>
<evidence type="ECO:0000256" key="1">
    <source>
        <dbReference type="ARBA" id="ARBA00001946"/>
    </source>
</evidence>
<evidence type="ECO:0000256" key="11">
    <source>
        <dbReference type="RuleBase" id="RU004466"/>
    </source>
</evidence>
<evidence type="ECO:0000256" key="5">
    <source>
        <dbReference type="ARBA" id="ARBA00022842"/>
    </source>
</evidence>
<dbReference type="PANTHER" id="PTHR12001">
    <property type="entry name" value="GERANYLGERANYL PYROPHOSPHATE SYNTHASE"/>
    <property type="match status" value="1"/>
</dbReference>
<proteinExistence type="inferred from homology"/>
<dbReference type="PANTHER" id="PTHR12001:SF69">
    <property type="entry name" value="ALL TRANS-POLYPRENYL-DIPHOSPHATE SYNTHASE PDSS1"/>
    <property type="match status" value="1"/>
</dbReference>
<comment type="cofactor">
    <cofactor evidence="1">
        <name>Mg(2+)</name>
        <dbReference type="ChEBI" id="CHEBI:18420"/>
    </cofactor>
</comment>
<evidence type="ECO:0000256" key="8">
    <source>
        <dbReference type="ARBA" id="ARBA00032424"/>
    </source>
</evidence>
<sequence length="467" mass="50964">MHKRCPQQLVLKFEHCIRRHGSVRAQFTAAISQQPRPDPFKFLAPQLAELRTSLVSMLGSGHPAISEITKYYFMHPSKQVRPVIVLLLAQATNGLGGDWNKKLWESECVNAGGRAEELNRPLSRPDVLNDWNPSMPIDTASFDPSFALHPAKPHRPPKPPPTYANASSSPVLANTVLPTQMRLAQIVEMMHTASLLHDDVIDESALRRGAASAPASYGNKLSVLGGNFVLGRASAALSRLGDSEVTELIASVLSNLVEGEILQLREIKMDDDDKAAASGKQDDDLVEDVLEKSRMSIGGQTSRDAWNIYLQKTYLKTASLMAKGARSAVVLGGCKEGEVWKEIAYAYGRNLGIAFQLVDDVLDYESASSTLGKPGGADLQLGLATGPALYAWEEFPEIGDLIQRKFDRPGDVELARDYVLRSSGVQRTRALAQAYANKAKEVLQELPNSEAKAGLEVLTERVIGRKS</sequence>
<dbReference type="GO" id="GO:0046872">
    <property type="term" value="F:metal ion binding"/>
    <property type="evidence" value="ECO:0007669"/>
    <property type="project" value="UniProtKB-KW"/>
</dbReference>
<dbReference type="AlphaFoldDB" id="A0A409XGD3"/>
<dbReference type="PROSITE" id="PS00723">
    <property type="entry name" value="POLYPRENYL_SYNTHASE_1"/>
    <property type="match status" value="1"/>
</dbReference>
<keyword evidence="14" id="KW-1185">Reference proteome</keyword>
<organism evidence="13 14">
    <name type="scientific">Psilocybe cyanescens</name>
    <dbReference type="NCBI Taxonomy" id="93625"/>
    <lineage>
        <taxon>Eukaryota</taxon>
        <taxon>Fungi</taxon>
        <taxon>Dikarya</taxon>
        <taxon>Basidiomycota</taxon>
        <taxon>Agaricomycotina</taxon>
        <taxon>Agaricomycetes</taxon>
        <taxon>Agaricomycetidae</taxon>
        <taxon>Agaricales</taxon>
        <taxon>Agaricineae</taxon>
        <taxon>Strophariaceae</taxon>
        <taxon>Psilocybe</taxon>
    </lineage>
</organism>
<reference evidence="13 14" key="1">
    <citation type="journal article" date="2018" name="Evol. Lett.">
        <title>Horizontal gene cluster transfer increased hallucinogenic mushroom diversity.</title>
        <authorList>
            <person name="Reynolds H.T."/>
            <person name="Vijayakumar V."/>
            <person name="Gluck-Thaler E."/>
            <person name="Korotkin H.B."/>
            <person name="Matheny P.B."/>
            <person name="Slot J.C."/>
        </authorList>
    </citation>
    <scope>NUCLEOTIDE SEQUENCE [LARGE SCALE GENOMIC DNA]</scope>
    <source>
        <strain evidence="13 14">2631</strain>
    </source>
</reference>
<keyword evidence="4" id="KW-0479">Metal-binding</keyword>
<dbReference type="GO" id="GO:0008299">
    <property type="term" value="P:isoprenoid biosynthetic process"/>
    <property type="evidence" value="ECO:0007669"/>
    <property type="project" value="UniProtKB-KW"/>
</dbReference>
<dbReference type="GO" id="GO:1990234">
    <property type="term" value="C:transferase complex"/>
    <property type="evidence" value="ECO:0007669"/>
    <property type="project" value="TreeGrafter"/>
</dbReference>
<feature type="region of interest" description="Disordered" evidence="12">
    <location>
        <begin position="145"/>
        <end position="167"/>
    </location>
</feature>
<evidence type="ECO:0000256" key="4">
    <source>
        <dbReference type="ARBA" id="ARBA00022723"/>
    </source>
</evidence>
<name>A0A409XGD3_PSICY</name>
<dbReference type="PROSITE" id="PS00444">
    <property type="entry name" value="POLYPRENYL_SYNTHASE_2"/>
    <property type="match status" value="1"/>
</dbReference>
<dbReference type="GO" id="GO:0004659">
    <property type="term" value="F:prenyltransferase activity"/>
    <property type="evidence" value="ECO:0007669"/>
    <property type="project" value="InterPro"/>
</dbReference>
<keyword evidence="6" id="KW-0414">Isoprene biosynthesis</keyword>
<dbReference type="STRING" id="93625.A0A409XGD3"/>
<dbReference type="SUPFAM" id="SSF48576">
    <property type="entry name" value="Terpenoid synthases"/>
    <property type="match status" value="1"/>
</dbReference>
<dbReference type="OrthoDB" id="9927103at2759"/>